<dbReference type="Proteomes" id="UP001219525">
    <property type="component" value="Unassembled WGS sequence"/>
</dbReference>
<keyword evidence="2" id="KW-1185">Reference proteome</keyword>
<dbReference type="EMBL" id="JARJCW010000007">
    <property type="protein sequence ID" value="KAJ7222414.1"/>
    <property type="molecule type" value="Genomic_DNA"/>
</dbReference>
<sequence length="124" mass="13510">MNIHRKLDKLKVDSIPRFGGRAFGSARSAALRAAAAAERESDGEDALGAERLHASGAVGSCERENTALSAWVSVRAQRRSGEAREAQTQLNHTLKERTRGGLVATNELLRTLLRIFANINFPEN</sequence>
<comment type="caution">
    <text evidence="1">The sequence shown here is derived from an EMBL/GenBank/DDBJ whole genome shotgun (WGS) entry which is preliminary data.</text>
</comment>
<protein>
    <submittedName>
        <fullName evidence="1">Uncharacterized protein</fullName>
    </submittedName>
</protein>
<organism evidence="1 2">
    <name type="scientific">Mycena pura</name>
    <dbReference type="NCBI Taxonomy" id="153505"/>
    <lineage>
        <taxon>Eukaryota</taxon>
        <taxon>Fungi</taxon>
        <taxon>Dikarya</taxon>
        <taxon>Basidiomycota</taxon>
        <taxon>Agaricomycotina</taxon>
        <taxon>Agaricomycetes</taxon>
        <taxon>Agaricomycetidae</taxon>
        <taxon>Agaricales</taxon>
        <taxon>Marasmiineae</taxon>
        <taxon>Mycenaceae</taxon>
        <taxon>Mycena</taxon>
    </lineage>
</organism>
<name>A0AAD7E080_9AGAR</name>
<evidence type="ECO:0000313" key="1">
    <source>
        <dbReference type="EMBL" id="KAJ7222414.1"/>
    </source>
</evidence>
<evidence type="ECO:0000313" key="2">
    <source>
        <dbReference type="Proteomes" id="UP001219525"/>
    </source>
</evidence>
<accession>A0AAD7E080</accession>
<dbReference type="AlphaFoldDB" id="A0AAD7E080"/>
<proteinExistence type="predicted"/>
<gene>
    <name evidence="1" type="ORF">GGX14DRAFT_388222</name>
</gene>
<reference evidence="1" key="1">
    <citation type="submission" date="2023-03" db="EMBL/GenBank/DDBJ databases">
        <title>Massive genome expansion in bonnet fungi (Mycena s.s.) driven by repeated elements and novel gene families across ecological guilds.</title>
        <authorList>
            <consortium name="Lawrence Berkeley National Laboratory"/>
            <person name="Harder C.B."/>
            <person name="Miyauchi S."/>
            <person name="Viragh M."/>
            <person name="Kuo A."/>
            <person name="Thoen E."/>
            <person name="Andreopoulos B."/>
            <person name="Lu D."/>
            <person name="Skrede I."/>
            <person name="Drula E."/>
            <person name="Henrissat B."/>
            <person name="Morin E."/>
            <person name="Kohler A."/>
            <person name="Barry K."/>
            <person name="LaButti K."/>
            <person name="Morin E."/>
            <person name="Salamov A."/>
            <person name="Lipzen A."/>
            <person name="Mereny Z."/>
            <person name="Hegedus B."/>
            <person name="Baldrian P."/>
            <person name="Stursova M."/>
            <person name="Weitz H."/>
            <person name="Taylor A."/>
            <person name="Grigoriev I.V."/>
            <person name="Nagy L.G."/>
            <person name="Martin F."/>
            <person name="Kauserud H."/>
        </authorList>
    </citation>
    <scope>NUCLEOTIDE SEQUENCE</scope>
    <source>
        <strain evidence="1">9144</strain>
    </source>
</reference>